<gene>
    <name evidence="12" type="ORF">J1605_022814</name>
</gene>
<dbReference type="InterPro" id="IPR012319">
    <property type="entry name" value="FPG_cat"/>
</dbReference>
<dbReference type="SUPFAM" id="SSF81624">
    <property type="entry name" value="N-terminal domain of MutM-like DNA repair proteins"/>
    <property type="match status" value="1"/>
</dbReference>
<dbReference type="PANTHER" id="PTHR22993:SF10">
    <property type="entry name" value="ENDONUCLEASE 8-LIKE 3"/>
    <property type="match status" value="1"/>
</dbReference>
<feature type="domain" description="Formamidopyrimidine-DNA glycosylase catalytic" evidence="11">
    <location>
        <begin position="2"/>
        <end position="156"/>
    </location>
</feature>
<dbReference type="EC" id="4.2.99.18" evidence="2"/>
<dbReference type="PANTHER" id="PTHR22993">
    <property type="entry name" value="FORMAMIDOPYRIMIDINE-DNA GLYCOSYLASE"/>
    <property type="match status" value="1"/>
</dbReference>
<dbReference type="Gene3D" id="3.20.190.10">
    <property type="entry name" value="MutM-like, N-terminal"/>
    <property type="match status" value="2"/>
</dbReference>
<proteinExistence type="inferred from homology"/>
<evidence type="ECO:0000256" key="5">
    <source>
        <dbReference type="ARBA" id="ARBA00023125"/>
    </source>
</evidence>
<dbReference type="GO" id="GO:0005634">
    <property type="term" value="C:nucleus"/>
    <property type="evidence" value="ECO:0007669"/>
    <property type="project" value="TreeGrafter"/>
</dbReference>
<dbReference type="InterPro" id="IPR015886">
    <property type="entry name" value="H2TH_FPG"/>
</dbReference>
<dbReference type="GO" id="GO:0019104">
    <property type="term" value="F:DNA N-glycosylase activity"/>
    <property type="evidence" value="ECO:0007669"/>
    <property type="project" value="InterPro"/>
</dbReference>
<dbReference type="GO" id="GO:0008270">
    <property type="term" value="F:zinc ion binding"/>
    <property type="evidence" value="ECO:0007669"/>
    <property type="project" value="InterPro"/>
</dbReference>
<name>A0AB34H9D5_ESCRO</name>
<reference evidence="12 13" key="1">
    <citation type="submission" date="2022-11" db="EMBL/GenBank/DDBJ databases">
        <title>Whole genome sequence of Eschrichtius robustus ER-17-0199.</title>
        <authorList>
            <person name="Bruniche-Olsen A."/>
            <person name="Black A.N."/>
            <person name="Fields C.J."/>
            <person name="Walden K."/>
            <person name="Dewoody J.A."/>
        </authorList>
    </citation>
    <scope>NUCLEOTIDE SEQUENCE [LARGE SCALE GENOMIC DNA]</scope>
    <source>
        <strain evidence="12">ER-17-0199</strain>
        <tissue evidence="12">Blubber</tissue>
    </source>
</reference>
<dbReference type="Gene3D" id="1.10.8.50">
    <property type="match status" value="1"/>
</dbReference>
<dbReference type="SUPFAM" id="SSF46946">
    <property type="entry name" value="S13-like H2TH domain"/>
    <property type="match status" value="1"/>
</dbReference>
<evidence type="ECO:0000259" key="11">
    <source>
        <dbReference type="PROSITE" id="PS51068"/>
    </source>
</evidence>
<protein>
    <recommendedName>
        <fullName evidence="2">DNA-(apurinic or apyrimidinic site) lyase</fullName>
        <ecNumber evidence="2">4.2.99.18</ecNumber>
    </recommendedName>
</protein>
<keyword evidence="8" id="KW-0511">Multifunctional enzyme</keyword>
<keyword evidence="3" id="KW-0227">DNA damage</keyword>
<dbReference type="Proteomes" id="UP001159641">
    <property type="component" value="Unassembled WGS sequence"/>
</dbReference>
<dbReference type="PROSITE" id="PS51068">
    <property type="entry name" value="FPG_CAT"/>
    <property type="match status" value="1"/>
</dbReference>
<keyword evidence="5" id="KW-0238">DNA-binding</keyword>
<organism evidence="12 13">
    <name type="scientific">Eschrichtius robustus</name>
    <name type="common">California gray whale</name>
    <name type="synonym">Eschrichtius gibbosus</name>
    <dbReference type="NCBI Taxonomy" id="9764"/>
    <lineage>
        <taxon>Eukaryota</taxon>
        <taxon>Metazoa</taxon>
        <taxon>Chordata</taxon>
        <taxon>Craniata</taxon>
        <taxon>Vertebrata</taxon>
        <taxon>Euteleostomi</taxon>
        <taxon>Mammalia</taxon>
        <taxon>Eutheria</taxon>
        <taxon>Laurasiatheria</taxon>
        <taxon>Artiodactyla</taxon>
        <taxon>Whippomorpha</taxon>
        <taxon>Cetacea</taxon>
        <taxon>Mysticeti</taxon>
        <taxon>Eschrichtiidae</taxon>
        <taxon>Eschrichtius</taxon>
    </lineage>
</organism>
<dbReference type="CDD" id="cd08969">
    <property type="entry name" value="MeNeil3_N"/>
    <property type="match status" value="1"/>
</dbReference>
<dbReference type="Pfam" id="PF06831">
    <property type="entry name" value="H2TH"/>
    <property type="match status" value="1"/>
</dbReference>
<dbReference type="SMART" id="SM01232">
    <property type="entry name" value="H2TH"/>
    <property type="match status" value="1"/>
</dbReference>
<sequence>MVEGPGCTLNGEKIRARVRPGQAVTDMRGRALQSPGGRGSPPSASGAAGSSQAAALNNNKDSSQNFLRLFNGHIYSGVETLGKELFMYFGPKALRRLGQPEFFCELSQQELRIHFGMKGSLVINPVKSKNKNGLSPVFEVQLTKDLICFFDSSVEIRHMINVFSIPFYRNSAESQERIRMMEELDVCSPNFSFSRAESEVKKQRGRMLCDVLMDQKVLPGVGNIIKNEALFDSGLHPAVKVGFK</sequence>
<feature type="compositionally biased region" description="Low complexity" evidence="10">
    <location>
        <begin position="40"/>
        <end position="54"/>
    </location>
</feature>
<evidence type="ECO:0000256" key="10">
    <source>
        <dbReference type="SAM" id="MobiDB-lite"/>
    </source>
</evidence>
<dbReference type="EMBL" id="JAIQCJ010001751">
    <property type="protein sequence ID" value="KAJ8787656.1"/>
    <property type="molecule type" value="Genomic_DNA"/>
</dbReference>
<evidence type="ECO:0000256" key="1">
    <source>
        <dbReference type="ARBA" id="ARBA00009409"/>
    </source>
</evidence>
<comment type="similarity">
    <text evidence="1">Belongs to the FPG family.</text>
</comment>
<dbReference type="GO" id="GO:0006284">
    <property type="term" value="P:base-excision repair"/>
    <property type="evidence" value="ECO:0007669"/>
    <property type="project" value="InterPro"/>
</dbReference>
<evidence type="ECO:0000256" key="6">
    <source>
        <dbReference type="ARBA" id="ARBA00023204"/>
    </source>
</evidence>
<evidence type="ECO:0000256" key="7">
    <source>
        <dbReference type="ARBA" id="ARBA00023239"/>
    </source>
</evidence>
<dbReference type="GO" id="GO:0003684">
    <property type="term" value="F:damaged DNA binding"/>
    <property type="evidence" value="ECO:0007669"/>
    <property type="project" value="InterPro"/>
</dbReference>
<keyword evidence="9" id="KW-0326">Glycosidase</keyword>
<keyword evidence="6" id="KW-0234">DNA repair</keyword>
<evidence type="ECO:0000256" key="9">
    <source>
        <dbReference type="ARBA" id="ARBA00023295"/>
    </source>
</evidence>
<keyword evidence="4" id="KW-0378">Hydrolase</keyword>
<comment type="caution">
    <text evidence="12">The sequence shown here is derived from an EMBL/GenBank/DDBJ whole genome shotgun (WGS) entry which is preliminary data.</text>
</comment>
<evidence type="ECO:0000256" key="4">
    <source>
        <dbReference type="ARBA" id="ARBA00022801"/>
    </source>
</evidence>
<accession>A0AB34H9D5</accession>
<evidence type="ECO:0000256" key="3">
    <source>
        <dbReference type="ARBA" id="ARBA00022763"/>
    </source>
</evidence>
<dbReference type="AlphaFoldDB" id="A0AB34H9D5"/>
<evidence type="ECO:0000256" key="2">
    <source>
        <dbReference type="ARBA" id="ARBA00012720"/>
    </source>
</evidence>
<dbReference type="InterPro" id="IPR010979">
    <property type="entry name" value="Ribosomal_uS13-like_H2TH"/>
</dbReference>
<evidence type="ECO:0000313" key="12">
    <source>
        <dbReference type="EMBL" id="KAJ8787656.1"/>
    </source>
</evidence>
<keyword evidence="7" id="KW-0456">Lyase</keyword>
<feature type="region of interest" description="Disordered" evidence="10">
    <location>
        <begin position="20"/>
        <end position="54"/>
    </location>
</feature>
<dbReference type="InterPro" id="IPR035937">
    <property type="entry name" value="FPG_N"/>
</dbReference>
<evidence type="ECO:0000256" key="8">
    <source>
        <dbReference type="ARBA" id="ARBA00023268"/>
    </source>
</evidence>
<evidence type="ECO:0000313" key="13">
    <source>
        <dbReference type="Proteomes" id="UP001159641"/>
    </source>
</evidence>
<dbReference type="GO" id="GO:0140078">
    <property type="term" value="F:class I DNA-(apurinic or apyrimidinic site) endonuclease activity"/>
    <property type="evidence" value="ECO:0007669"/>
    <property type="project" value="UniProtKB-EC"/>
</dbReference>
<keyword evidence="13" id="KW-1185">Reference proteome</keyword>